<accession>A0ABT7BZZ2</accession>
<dbReference type="RefSeq" id="WP_283759421.1">
    <property type="nucleotide sequence ID" value="NZ_JAQOSQ010000019.1"/>
</dbReference>
<name>A0ABT7BZZ2_9CYAN</name>
<proteinExistence type="predicted"/>
<dbReference type="InterPro" id="IPR050361">
    <property type="entry name" value="MPP/UQCRC_Complex"/>
</dbReference>
<dbReference type="InterPro" id="IPR011765">
    <property type="entry name" value="Pept_M16_N"/>
</dbReference>
<dbReference type="Pfam" id="PF00675">
    <property type="entry name" value="Peptidase_M16"/>
    <property type="match status" value="1"/>
</dbReference>
<dbReference type="EMBL" id="JAQOSQ010000019">
    <property type="protein sequence ID" value="MDJ1184765.1"/>
    <property type="molecule type" value="Genomic_DNA"/>
</dbReference>
<dbReference type="SUPFAM" id="SSF63411">
    <property type="entry name" value="LuxS/MPP-like metallohydrolase"/>
    <property type="match status" value="2"/>
</dbReference>
<evidence type="ECO:0000313" key="4">
    <source>
        <dbReference type="Proteomes" id="UP001232992"/>
    </source>
</evidence>
<evidence type="ECO:0000313" key="3">
    <source>
        <dbReference type="EMBL" id="MDJ1184765.1"/>
    </source>
</evidence>
<comment type="caution">
    <text evidence="3">The sequence shown here is derived from an EMBL/GenBank/DDBJ whole genome shotgun (WGS) entry which is preliminary data.</text>
</comment>
<feature type="domain" description="Peptidase M16 N-terminal" evidence="1">
    <location>
        <begin position="86"/>
        <end position="196"/>
    </location>
</feature>
<protein>
    <submittedName>
        <fullName evidence="3">Pitrilysin family protein</fullName>
    </submittedName>
</protein>
<dbReference type="InterPro" id="IPR011249">
    <property type="entry name" value="Metalloenz_LuxS/M16"/>
</dbReference>
<feature type="domain" description="Peptidase M16 C-terminal" evidence="2">
    <location>
        <begin position="221"/>
        <end position="398"/>
    </location>
</feature>
<dbReference type="PANTHER" id="PTHR11851">
    <property type="entry name" value="METALLOPROTEASE"/>
    <property type="match status" value="1"/>
</dbReference>
<organism evidence="3 4">
    <name type="scientific">Roseofilum casamattae BLCC-M143</name>
    <dbReference type="NCBI Taxonomy" id="3022442"/>
    <lineage>
        <taxon>Bacteria</taxon>
        <taxon>Bacillati</taxon>
        <taxon>Cyanobacteriota</taxon>
        <taxon>Cyanophyceae</taxon>
        <taxon>Desertifilales</taxon>
        <taxon>Desertifilaceae</taxon>
        <taxon>Roseofilum</taxon>
        <taxon>Roseofilum casamattae</taxon>
    </lineage>
</organism>
<evidence type="ECO:0000259" key="2">
    <source>
        <dbReference type="Pfam" id="PF05193"/>
    </source>
</evidence>
<dbReference type="PANTHER" id="PTHR11851:SF225">
    <property type="entry name" value="NON-PEPTIDASE HOMOLOG YMXG"/>
    <property type="match status" value="1"/>
</dbReference>
<evidence type="ECO:0000259" key="1">
    <source>
        <dbReference type="Pfam" id="PF00675"/>
    </source>
</evidence>
<keyword evidence="4" id="KW-1185">Reference proteome</keyword>
<dbReference type="Pfam" id="PF05193">
    <property type="entry name" value="Peptidase_M16_C"/>
    <property type="match status" value="1"/>
</dbReference>
<gene>
    <name evidence="3" type="ORF">PMH09_16370</name>
</gene>
<dbReference type="Proteomes" id="UP001232992">
    <property type="component" value="Unassembled WGS sequence"/>
</dbReference>
<reference evidence="3 4" key="1">
    <citation type="submission" date="2023-01" db="EMBL/GenBank/DDBJ databases">
        <title>Novel diversity within Roseofilum (Cyanobacteria; Desertifilaceae) from marine benthic mats with descriptions of four novel species.</title>
        <authorList>
            <person name="Wang Y."/>
            <person name="Berthold D.E."/>
            <person name="Hu J."/>
            <person name="Lefler F.W."/>
            <person name="Laughinghouse H.D. IV."/>
        </authorList>
    </citation>
    <scope>NUCLEOTIDE SEQUENCE [LARGE SCALE GENOMIC DNA]</scope>
    <source>
        <strain evidence="3 4">BLCC-M143</strain>
    </source>
</reference>
<dbReference type="InterPro" id="IPR007863">
    <property type="entry name" value="Peptidase_M16_C"/>
</dbReference>
<dbReference type="Gene3D" id="3.30.830.10">
    <property type="entry name" value="Metalloenzyme, LuxS/M16 peptidase-like"/>
    <property type="match status" value="2"/>
</dbReference>
<sequence length="493" mass="55106">MNLRRPSKLTIRGLWLTLLMLTAVLTIQWQTPAVAAQAKPYDQLTFPALPEVEIPEYTQFTMDNGMTVFLMEDRELPLVSGQAMFYTGDRLEPLAQVGLADLVGTVMRSGGTQTHSPDELNQELEQRAASIETGIGRSIATAQFRALTPDTDAVLSLFAEVLRQPAFNPEQLALAKTQLQGSIARRNDRPDGIAHREFRKLIYGSESPYGRTIEYETLEAIARPDLIEFYQQYFVPNNMMLGIVGDFKADEMRAKLEKIFGSWKRDPNFKRPPLPEVAVAQEGGIFIVDRPQVTQSNILMGHLGGRFDSPDYAALSVMNEVLNGFGGRLFNEVRSRQGLAYSVYGFWSPRFDYPGIFVAGGSTRSDATVPFIQAIRKELQEIRTTPVTPEELQAAQDAVLNSFVFNFAEPSQTLSRIMRYTYYGYPEDFIFQYQKGVENTTIADVQRVARTYLQPEDIVTLVVGNEAEIDPPLTALGQDVKVTAIDITIAGES</sequence>